<protein>
    <submittedName>
        <fullName evidence="2">Uncharacterized protein</fullName>
    </submittedName>
</protein>
<evidence type="ECO:0000313" key="3">
    <source>
        <dbReference type="Proteomes" id="UP001164743"/>
    </source>
</evidence>
<dbReference type="EMBL" id="CP110423">
    <property type="protein sequence ID" value="WAQ83449.1"/>
    <property type="molecule type" value="Genomic_DNA"/>
</dbReference>
<keyword evidence="3" id="KW-1185">Reference proteome</keyword>
<evidence type="ECO:0000313" key="2">
    <source>
        <dbReference type="EMBL" id="WAQ83449.1"/>
    </source>
</evidence>
<dbReference type="Proteomes" id="UP001164743">
    <property type="component" value="Chromosome 3A"/>
</dbReference>
<sequence length="92" mass="10197">MQGVRRLSKTLQQRGEGKHAGQAEDEEMLSVRLVHKRALTLLNDTVVPANLFLFNACGILWNPAQDIYPHHPGHANPASLNSLSSFILLRVS</sequence>
<dbReference type="GeneID" id="77808721"/>
<reference evidence="2" key="1">
    <citation type="submission" date="2022-10" db="EMBL/GenBank/DDBJ databases">
        <title>Puccinia triticina Genome sequencing and assembly.</title>
        <authorList>
            <person name="Li C."/>
        </authorList>
    </citation>
    <scope>NUCLEOTIDE SEQUENCE</scope>
    <source>
        <strain evidence="2">Pt15</strain>
    </source>
</reference>
<gene>
    <name evidence="2" type="ORF">PtA15_3A820</name>
</gene>
<evidence type="ECO:0000256" key="1">
    <source>
        <dbReference type="SAM" id="MobiDB-lite"/>
    </source>
</evidence>
<accession>A0ABY7CEF1</accession>
<proteinExistence type="predicted"/>
<feature type="region of interest" description="Disordered" evidence="1">
    <location>
        <begin position="1"/>
        <end position="26"/>
    </location>
</feature>
<organism evidence="2 3">
    <name type="scientific">Puccinia triticina</name>
    <dbReference type="NCBI Taxonomy" id="208348"/>
    <lineage>
        <taxon>Eukaryota</taxon>
        <taxon>Fungi</taxon>
        <taxon>Dikarya</taxon>
        <taxon>Basidiomycota</taxon>
        <taxon>Pucciniomycotina</taxon>
        <taxon>Pucciniomycetes</taxon>
        <taxon>Pucciniales</taxon>
        <taxon>Pucciniaceae</taxon>
        <taxon>Puccinia</taxon>
    </lineage>
</organism>
<dbReference type="RefSeq" id="XP_053019004.1">
    <property type="nucleotide sequence ID" value="XM_053167826.1"/>
</dbReference>
<name>A0ABY7CEF1_9BASI</name>